<feature type="chain" id="PRO_5016035913" evidence="1">
    <location>
        <begin position="20"/>
        <end position="425"/>
    </location>
</feature>
<organism evidence="2 4">
    <name type="scientific">Algoriphagus ratkowskyi</name>
    <dbReference type="NCBI Taxonomy" id="57028"/>
    <lineage>
        <taxon>Bacteria</taxon>
        <taxon>Pseudomonadati</taxon>
        <taxon>Bacteroidota</taxon>
        <taxon>Cytophagia</taxon>
        <taxon>Cytophagales</taxon>
        <taxon>Cyclobacteriaceae</taxon>
        <taxon>Algoriphagus</taxon>
    </lineage>
</organism>
<evidence type="ECO:0000313" key="4">
    <source>
        <dbReference type="Proteomes" id="UP000249115"/>
    </source>
</evidence>
<gene>
    <name evidence="3" type="ORF">ESW18_17670</name>
    <name evidence="2" type="ORF">LV84_03549</name>
</gene>
<dbReference type="Proteomes" id="UP000249115">
    <property type="component" value="Unassembled WGS sequence"/>
</dbReference>
<dbReference type="AlphaFoldDB" id="A0A2W7R1L0"/>
<dbReference type="Proteomes" id="UP000321927">
    <property type="component" value="Unassembled WGS sequence"/>
</dbReference>
<dbReference type="OrthoDB" id="9761531at2"/>
<evidence type="ECO:0000256" key="1">
    <source>
        <dbReference type="SAM" id="SignalP"/>
    </source>
</evidence>
<dbReference type="EMBL" id="VORV01000015">
    <property type="protein sequence ID" value="TXD76098.1"/>
    <property type="molecule type" value="Genomic_DNA"/>
</dbReference>
<name>A0A2W7R1L0_9BACT</name>
<feature type="signal peptide" evidence="1">
    <location>
        <begin position="1"/>
        <end position="19"/>
    </location>
</feature>
<dbReference type="InterPro" id="IPR036866">
    <property type="entry name" value="RibonucZ/Hydroxyglut_hydro"/>
</dbReference>
<dbReference type="Gene3D" id="3.60.15.10">
    <property type="entry name" value="Ribonuclease Z/Hydroxyacylglutathione hydrolase-like"/>
    <property type="match status" value="1"/>
</dbReference>
<dbReference type="SUPFAM" id="SSF56281">
    <property type="entry name" value="Metallo-hydrolase/oxidoreductase"/>
    <property type="match status" value="2"/>
</dbReference>
<evidence type="ECO:0000313" key="3">
    <source>
        <dbReference type="EMBL" id="TXD76098.1"/>
    </source>
</evidence>
<keyword evidence="1" id="KW-0732">Signal</keyword>
<dbReference type="RefSeq" id="WP_086502777.1">
    <property type="nucleotide sequence ID" value="NZ_MSSV01000020.1"/>
</dbReference>
<keyword evidence="5" id="KW-1185">Reference proteome</keyword>
<evidence type="ECO:0000313" key="2">
    <source>
        <dbReference type="EMBL" id="PZX52140.1"/>
    </source>
</evidence>
<evidence type="ECO:0000313" key="5">
    <source>
        <dbReference type="Proteomes" id="UP000321927"/>
    </source>
</evidence>
<sequence>MKTLLLLFSLIGLTFHAFAQEIGQPLPAWEEGYLDLHHINTGRGDAAFFVLPDGTTMLVDAGESTEDDPRTLSERNTPRLPNTSKFAYEWIVDFIQQFSPASKKSEIDYALITHFHSDHFGQTNSYGPTSEKGGYQLSGLVGVGDKLKIRKMLDRDYPDYSSSAINFGNKENLQKLVASANSSTTAYLNSILNYWKFLEFQKAENQMEVEKFSAGKLNQIHLQNPASYPTFAIRNIQGNGWAWTGVDEEVFDLKSNNENDLSLGFKISYGDFDYFTGGDIRGVGSFGEADFNSVESNIAPVIGPVDVATLNHHGNRDSQNHFYVRTLRPRVWVQQSWSSDHPGDDVLRRITSTELYPGKRDLFTTSMLEANKLVIGDRIDQVYGSTQGHILIRVAPGGKSYQVIILEDSDAERKVKAIFGPYQAR</sequence>
<dbReference type="InterPro" id="IPR052159">
    <property type="entry name" value="Competence_DNA_uptake"/>
</dbReference>
<comment type="caution">
    <text evidence="2">The sequence shown here is derived from an EMBL/GenBank/DDBJ whole genome shotgun (WGS) entry which is preliminary data.</text>
</comment>
<reference evidence="2 4" key="1">
    <citation type="submission" date="2018-06" db="EMBL/GenBank/DDBJ databases">
        <title>Genomic Encyclopedia of Archaeal and Bacterial Type Strains, Phase II (KMG-II): from individual species to whole genera.</title>
        <authorList>
            <person name="Goeker M."/>
        </authorList>
    </citation>
    <scope>NUCLEOTIDE SEQUENCE [LARGE SCALE GENOMIC DNA]</scope>
    <source>
        <strain evidence="2 4">DSM 22686</strain>
    </source>
</reference>
<dbReference type="PANTHER" id="PTHR30619:SF1">
    <property type="entry name" value="RECOMBINATION PROTEIN 2"/>
    <property type="match status" value="1"/>
</dbReference>
<reference evidence="3 5" key="2">
    <citation type="submission" date="2019-08" db="EMBL/GenBank/DDBJ databases">
        <title>Genome of Algoriphagus ratkowskyi IC026.</title>
        <authorList>
            <person name="Bowman J.P."/>
        </authorList>
    </citation>
    <scope>NUCLEOTIDE SEQUENCE [LARGE SCALE GENOMIC DNA]</scope>
    <source>
        <strain evidence="3 5">IC026</strain>
    </source>
</reference>
<dbReference type="PANTHER" id="PTHR30619">
    <property type="entry name" value="DNA INTERNALIZATION/COMPETENCE PROTEIN COMEC/REC2"/>
    <property type="match status" value="1"/>
</dbReference>
<proteinExistence type="predicted"/>
<protein>
    <submittedName>
        <fullName evidence="3">MBL fold metallo-hydrolase</fullName>
    </submittedName>
    <submittedName>
        <fullName evidence="2">Metallo-beta-lactamase superfamily protein</fullName>
    </submittedName>
</protein>
<dbReference type="EMBL" id="QKZU01000016">
    <property type="protein sequence ID" value="PZX52140.1"/>
    <property type="molecule type" value="Genomic_DNA"/>
</dbReference>
<accession>A0A2W7R1L0</accession>